<dbReference type="InterPro" id="IPR036869">
    <property type="entry name" value="J_dom_sf"/>
</dbReference>
<dbReference type="PRINTS" id="PR00625">
    <property type="entry name" value="JDOMAIN"/>
</dbReference>
<dbReference type="PROSITE" id="PS00636">
    <property type="entry name" value="DNAJ_1"/>
    <property type="match status" value="1"/>
</dbReference>
<comment type="caution">
    <text evidence="2">The sequence shown here is derived from an EMBL/GenBank/DDBJ whole genome shotgun (WGS) entry which is preliminary data.</text>
</comment>
<reference evidence="3" key="1">
    <citation type="submission" date="2016-04" db="EMBL/GenBank/DDBJ databases">
        <title>Cephalotus genome sequencing.</title>
        <authorList>
            <person name="Fukushima K."/>
            <person name="Hasebe M."/>
            <person name="Fang X."/>
        </authorList>
    </citation>
    <scope>NUCLEOTIDE SEQUENCE [LARGE SCALE GENOMIC DNA]</scope>
    <source>
        <strain evidence="3">cv. St1</strain>
    </source>
</reference>
<evidence type="ECO:0000313" key="3">
    <source>
        <dbReference type="Proteomes" id="UP000187406"/>
    </source>
</evidence>
<protein>
    <submittedName>
        <fullName evidence="2">DnaJ domain-containing protein</fullName>
    </submittedName>
</protein>
<dbReference type="InParanoid" id="A0A1Q3ALX6"/>
<dbReference type="STRING" id="3775.A0A1Q3ALX6"/>
<dbReference type="SUPFAM" id="SSF46565">
    <property type="entry name" value="Chaperone J-domain"/>
    <property type="match status" value="1"/>
</dbReference>
<dbReference type="PANTHER" id="PTHR44240:SF22">
    <property type="entry name" value="CHAPERONE PROTEIN DNAJ 11, CHLOROPLASTIC-LIKE"/>
    <property type="match status" value="1"/>
</dbReference>
<dbReference type="InterPro" id="IPR052276">
    <property type="entry name" value="Diphthamide-biosynth_chaperone"/>
</dbReference>
<proteinExistence type="predicted"/>
<organism evidence="2 3">
    <name type="scientific">Cephalotus follicularis</name>
    <name type="common">Albany pitcher plant</name>
    <dbReference type="NCBI Taxonomy" id="3775"/>
    <lineage>
        <taxon>Eukaryota</taxon>
        <taxon>Viridiplantae</taxon>
        <taxon>Streptophyta</taxon>
        <taxon>Embryophyta</taxon>
        <taxon>Tracheophyta</taxon>
        <taxon>Spermatophyta</taxon>
        <taxon>Magnoliopsida</taxon>
        <taxon>eudicotyledons</taxon>
        <taxon>Gunneridae</taxon>
        <taxon>Pentapetalae</taxon>
        <taxon>rosids</taxon>
        <taxon>fabids</taxon>
        <taxon>Oxalidales</taxon>
        <taxon>Cephalotaceae</taxon>
        <taxon>Cephalotus</taxon>
    </lineage>
</organism>
<dbReference type="SMART" id="SM00271">
    <property type="entry name" value="DnaJ"/>
    <property type="match status" value="1"/>
</dbReference>
<feature type="domain" description="J" evidence="1">
    <location>
        <begin position="63"/>
        <end position="130"/>
    </location>
</feature>
<evidence type="ECO:0000259" key="1">
    <source>
        <dbReference type="PROSITE" id="PS50076"/>
    </source>
</evidence>
<dbReference type="Proteomes" id="UP000187406">
    <property type="component" value="Unassembled WGS sequence"/>
</dbReference>
<dbReference type="InterPro" id="IPR018253">
    <property type="entry name" value="DnaJ_domain_CS"/>
</dbReference>
<dbReference type="PROSITE" id="PS50076">
    <property type="entry name" value="DNAJ_2"/>
    <property type="match status" value="1"/>
</dbReference>
<dbReference type="Gene3D" id="1.10.287.110">
    <property type="entry name" value="DnaJ domain"/>
    <property type="match status" value="1"/>
</dbReference>
<dbReference type="AlphaFoldDB" id="A0A1Q3ALX6"/>
<dbReference type="Pfam" id="PF00226">
    <property type="entry name" value="DnaJ"/>
    <property type="match status" value="1"/>
</dbReference>
<sequence>MASSTSSSPLVTTSHLFGQKLVTKAPLSTPTCVRFRPLRISAAATCTSARPDIASPPATSSSSLYQVLGIQKGATCQEIKAAYRRLARVLHPDVATNSQKDNAGFDFIRIHEAYATLSDPQKRADYDRMFFRQMKPVGYPFATSASASRFSGYKGRTWETDQCW</sequence>
<evidence type="ECO:0000313" key="2">
    <source>
        <dbReference type="EMBL" id="GAV56749.1"/>
    </source>
</evidence>
<name>A0A1Q3ALX6_CEPFO</name>
<accession>A0A1Q3ALX6</accession>
<dbReference type="EMBL" id="BDDD01000005">
    <property type="protein sequence ID" value="GAV56749.1"/>
    <property type="molecule type" value="Genomic_DNA"/>
</dbReference>
<dbReference type="CDD" id="cd06257">
    <property type="entry name" value="DnaJ"/>
    <property type="match status" value="1"/>
</dbReference>
<gene>
    <name evidence="2" type="ORF">CFOL_v3_00291</name>
</gene>
<dbReference type="InterPro" id="IPR001623">
    <property type="entry name" value="DnaJ_domain"/>
</dbReference>
<dbReference type="OrthoDB" id="445556at2759"/>
<dbReference type="PANTHER" id="PTHR44240">
    <property type="entry name" value="DNAJ DOMAIN (PROKARYOTIC HEAT SHOCK PROTEIN)-RELATED"/>
    <property type="match status" value="1"/>
</dbReference>
<keyword evidence="3" id="KW-1185">Reference proteome</keyword>